<organism evidence="1 2">
    <name type="scientific">Litoreibacter meonggei</name>
    <dbReference type="NCBI Taxonomy" id="1049199"/>
    <lineage>
        <taxon>Bacteria</taxon>
        <taxon>Pseudomonadati</taxon>
        <taxon>Pseudomonadota</taxon>
        <taxon>Alphaproteobacteria</taxon>
        <taxon>Rhodobacterales</taxon>
        <taxon>Roseobacteraceae</taxon>
        <taxon>Litoreibacter</taxon>
    </lineage>
</organism>
<keyword evidence="2" id="KW-1185">Reference proteome</keyword>
<protein>
    <recommendedName>
        <fullName evidence="3">GAF domain-containing protein</fullName>
    </recommendedName>
</protein>
<comment type="caution">
    <text evidence="1">The sequence shown here is derived from an EMBL/GenBank/DDBJ whole genome shotgun (WGS) entry which is preliminary data.</text>
</comment>
<dbReference type="OrthoDB" id="7066078at2"/>
<reference evidence="1 2" key="1">
    <citation type="submission" date="2018-10" db="EMBL/GenBank/DDBJ databases">
        <title>Genomic Encyclopedia of Archaeal and Bacterial Type Strains, Phase II (KMG-II): from individual species to whole genera.</title>
        <authorList>
            <person name="Goeker M."/>
        </authorList>
    </citation>
    <scope>NUCLEOTIDE SEQUENCE [LARGE SCALE GENOMIC DNA]</scope>
    <source>
        <strain evidence="1 2">DSM 29466</strain>
    </source>
</reference>
<evidence type="ECO:0000313" key="2">
    <source>
        <dbReference type="Proteomes" id="UP000269157"/>
    </source>
</evidence>
<accession>A0A497VCR0</accession>
<dbReference type="EMBL" id="RCCE01000005">
    <property type="protein sequence ID" value="RLJ41072.1"/>
    <property type="molecule type" value="Genomic_DNA"/>
</dbReference>
<dbReference type="Proteomes" id="UP000269157">
    <property type="component" value="Unassembled WGS sequence"/>
</dbReference>
<sequence length="147" mass="16293">MTHQPSPEEIYCALHAQTGGRLFTVTVLDRAAGLARRVYTSHPDAYPVSGTKSMSQGEWTEQVVDRGEVFVANTVAEFAIYFPDHALIESLGCRAALNIPICVKEVIGTVNILDKEHYFAPQTMDRCIAAVEQHRDDLIWAMGQCVL</sequence>
<evidence type="ECO:0008006" key="3">
    <source>
        <dbReference type="Google" id="ProtNLM"/>
    </source>
</evidence>
<proteinExistence type="predicted"/>
<dbReference type="Gene3D" id="3.30.450.40">
    <property type="match status" value="1"/>
</dbReference>
<dbReference type="RefSeq" id="WP_121025530.1">
    <property type="nucleotide sequence ID" value="NZ_RCCE01000005.1"/>
</dbReference>
<gene>
    <name evidence="1" type="ORF">BCF46_2860</name>
</gene>
<dbReference type="SUPFAM" id="SSF55781">
    <property type="entry name" value="GAF domain-like"/>
    <property type="match status" value="1"/>
</dbReference>
<dbReference type="InterPro" id="IPR029016">
    <property type="entry name" value="GAF-like_dom_sf"/>
</dbReference>
<dbReference type="AlphaFoldDB" id="A0A497VCR0"/>
<evidence type="ECO:0000313" key="1">
    <source>
        <dbReference type="EMBL" id="RLJ41072.1"/>
    </source>
</evidence>
<name>A0A497VCR0_9RHOB</name>